<sequence length="218" mass="23790">MRILVDGLDLSGKTTLVEALAGEFGTRGIEAACHRGMLAEHHPLEPLLRKLRRVRQPDSGFITAAFLAGYAVDAALVKSDPRDAIIIQDGYVDRTVAFGMAGGPYLAAALALRWSRLFASFDVAVYLHAPVEVRRRRLGTRLKPDAVDIRGVEDRRFAEAFTATLVHGMGRRHDRLLVFDSSLHTPGEMAAQVIDLAMGTDRPGELLPRPACDQHSAA</sequence>
<protein>
    <recommendedName>
        <fullName evidence="3">Thymidylate kinase</fullName>
    </recommendedName>
</protein>
<evidence type="ECO:0000313" key="2">
    <source>
        <dbReference type="Proteomes" id="UP001597368"/>
    </source>
</evidence>
<name>A0ABW4SZM6_9ACTN</name>
<dbReference type="Proteomes" id="UP001597368">
    <property type="component" value="Unassembled WGS sequence"/>
</dbReference>
<comment type="caution">
    <text evidence="1">The sequence shown here is derived from an EMBL/GenBank/DDBJ whole genome shotgun (WGS) entry which is preliminary data.</text>
</comment>
<evidence type="ECO:0000313" key="1">
    <source>
        <dbReference type="EMBL" id="MFD1935108.1"/>
    </source>
</evidence>
<keyword evidence="2" id="KW-1185">Reference proteome</keyword>
<dbReference type="SUPFAM" id="SSF52540">
    <property type="entry name" value="P-loop containing nucleoside triphosphate hydrolases"/>
    <property type="match status" value="1"/>
</dbReference>
<gene>
    <name evidence="1" type="ORF">ACFSKW_26900</name>
</gene>
<reference evidence="2" key="1">
    <citation type="journal article" date="2019" name="Int. J. Syst. Evol. Microbiol.">
        <title>The Global Catalogue of Microorganisms (GCM) 10K type strain sequencing project: providing services to taxonomists for standard genome sequencing and annotation.</title>
        <authorList>
            <consortium name="The Broad Institute Genomics Platform"/>
            <consortium name="The Broad Institute Genome Sequencing Center for Infectious Disease"/>
            <person name="Wu L."/>
            <person name="Ma J."/>
        </authorList>
    </citation>
    <scope>NUCLEOTIDE SEQUENCE [LARGE SCALE GENOMIC DNA]</scope>
    <source>
        <strain evidence="2">ICMP 6774ER</strain>
    </source>
</reference>
<evidence type="ECO:0008006" key="3">
    <source>
        <dbReference type="Google" id="ProtNLM"/>
    </source>
</evidence>
<dbReference type="RefSeq" id="WP_379575227.1">
    <property type="nucleotide sequence ID" value="NZ_JBHUFV010000039.1"/>
</dbReference>
<proteinExistence type="predicted"/>
<dbReference type="Gene3D" id="3.40.50.300">
    <property type="entry name" value="P-loop containing nucleotide triphosphate hydrolases"/>
    <property type="match status" value="1"/>
</dbReference>
<dbReference type="EMBL" id="JBHUFV010000039">
    <property type="protein sequence ID" value="MFD1935108.1"/>
    <property type="molecule type" value="Genomic_DNA"/>
</dbReference>
<accession>A0ABW4SZM6</accession>
<dbReference type="InterPro" id="IPR027417">
    <property type="entry name" value="P-loop_NTPase"/>
</dbReference>
<organism evidence="1 2">
    <name type="scientific">Nonomuraea mangrovi</name>
    <dbReference type="NCBI Taxonomy" id="2316207"/>
    <lineage>
        <taxon>Bacteria</taxon>
        <taxon>Bacillati</taxon>
        <taxon>Actinomycetota</taxon>
        <taxon>Actinomycetes</taxon>
        <taxon>Streptosporangiales</taxon>
        <taxon>Streptosporangiaceae</taxon>
        <taxon>Nonomuraea</taxon>
    </lineage>
</organism>